<dbReference type="Proteomes" id="UP000002817">
    <property type="component" value="Unassembled WGS sequence"/>
</dbReference>
<evidence type="ECO:0000313" key="1">
    <source>
        <dbReference type="EMBL" id="EGU47332.1"/>
    </source>
</evidence>
<dbReference type="EMBL" id="AFWH01000051">
    <property type="protein sequence ID" value="EGU47332.1"/>
    <property type="molecule type" value="Genomic_DNA"/>
</dbReference>
<reference evidence="1 2" key="1">
    <citation type="journal article" date="2012" name="Int. J. Syst. Evol. Microbiol.">
        <title>Vibrio caribbeanicus sp. nov., isolated from the marine sponge Scleritoderma cyanea.</title>
        <authorList>
            <person name="Hoffmann M."/>
            <person name="Monday S.R."/>
            <person name="Allard M.W."/>
            <person name="Strain E.A."/>
            <person name="Whittaker P."/>
            <person name="Naum M."/>
            <person name="McCarthy P.J."/>
            <person name="Lopez J.V."/>
            <person name="Fischer M."/>
            <person name="Brown E.W."/>
        </authorList>
    </citation>
    <scope>NUCLEOTIDE SEQUENCE [LARGE SCALE GENOMIC DNA]</scope>
    <source>
        <strain evidence="2">CIP 102891 / ATCC 33934</strain>
    </source>
</reference>
<evidence type="ECO:0000313" key="2">
    <source>
        <dbReference type="Proteomes" id="UP000002817"/>
    </source>
</evidence>
<comment type="caution">
    <text evidence="1">The sequence shown here is derived from an EMBL/GenBank/DDBJ whole genome shotgun (WGS) entry which is preliminary data.</text>
</comment>
<dbReference type="AlphaFoldDB" id="F9SWN8"/>
<sequence>MEHFLVFSADKRLGNTEKISTMNNLDLRQDATRFELTTEGVTN</sequence>
<proteinExistence type="predicted"/>
<name>F9SWN8_VIBOR</name>
<accession>F9SWN8</accession>
<protein>
    <submittedName>
        <fullName evidence="1">Uncharacterized protein</fullName>
    </submittedName>
</protein>
<dbReference type="PATRIC" id="fig|675816.5.peg.3338"/>
<organism evidence="1 2">
    <name type="scientific">Vibrio orientalis CIP 102891 = ATCC 33934</name>
    <dbReference type="NCBI Taxonomy" id="675816"/>
    <lineage>
        <taxon>Bacteria</taxon>
        <taxon>Pseudomonadati</taxon>
        <taxon>Pseudomonadota</taxon>
        <taxon>Gammaproteobacteria</taxon>
        <taxon>Vibrionales</taxon>
        <taxon>Vibrionaceae</taxon>
        <taxon>Vibrio</taxon>
        <taxon>Vibrio oreintalis group</taxon>
    </lineage>
</organism>
<gene>
    <name evidence="1" type="ORF">VIOR3934_17658</name>
</gene>